<evidence type="ECO:0000313" key="2">
    <source>
        <dbReference type="EMBL" id="SVE06922.1"/>
    </source>
</evidence>
<dbReference type="AlphaFoldDB" id="A0A383AGR1"/>
<name>A0A383AGR1_9ZZZZ</name>
<dbReference type="CDD" id="cd00158">
    <property type="entry name" value="RHOD"/>
    <property type="match status" value="1"/>
</dbReference>
<dbReference type="InterPro" id="IPR050229">
    <property type="entry name" value="GlpE_sulfurtransferase"/>
</dbReference>
<dbReference type="PANTHER" id="PTHR43031:SF7">
    <property type="entry name" value="NITRIC OXIDE REDUCTASE FLRD-NAD(+) REDUCTASE"/>
    <property type="match status" value="1"/>
</dbReference>
<dbReference type="Pfam" id="PF00581">
    <property type="entry name" value="Rhodanese"/>
    <property type="match status" value="1"/>
</dbReference>
<dbReference type="SMART" id="SM00450">
    <property type="entry name" value="RHOD"/>
    <property type="match status" value="1"/>
</dbReference>
<proteinExistence type="predicted"/>
<dbReference type="PANTHER" id="PTHR43031">
    <property type="entry name" value="FAD-DEPENDENT OXIDOREDUCTASE"/>
    <property type="match status" value="1"/>
</dbReference>
<protein>
    <recommendedName>
        <fullName evidence="1">Rhodanese domain-containing protein</fullName>
    </recommendedName>
</protein>
<organism evidence="2">
    <name type="scientific">marine metagenome</name>
    <dbReference type="NCBI Taxonomy" id="408172"/>
    <lineage>
        <taxon>unclassified sequences</taxon>
        <taxon>metagenomes</taxon>
        <taxon>ecological metagenomes</taxon>
    </lineage>
</organism>
<accession>A0A383AGR1</accession>
<feature type="domain" description="Rhodanese" evidence="1">
    <location>
        <begin position="16"/>
        <end position="105"/>
    </location>
</feature>
<dbReference type="InterPro" id="IPR001763">
    <property type="entry name" value="Rhodanese-like_dom"/>
</dbReference>
<dbReference type="SUPFAM" id="SSF52821">
    <property type="entry name" value="Rhodanese/Cell cycle control phosphatase"/>
    <property type="match status" value="1"/>
</dbReference>
<sequence length="105" mass="11558">MEHISADELHNRVANLSSEDLILDVRSPSEFNEGHIEGAQNTPHEEVTSEVDGLKTYKTVYVHCKMGGRAKMAAEALEGAGLENIVCVSDGGMQRWTDMGWPMVK</sequence>
<dbReference type="EMBL" id="UINC01192002">
    <property type="protein sequence ID" value="SVE06922.1"/>
    <property type="molecule type" value="Genomic_DNA"/>
</dbReference>
<reference evidence="2" key="1">
    <citation type="submission" date="2018-05" db="EMBL/GenBank/DDBJ databases">
        <authorList>
            <person name="Lanie J.A."/>
            <person name="Ng W.-L."/>
            <person name="Kazmierczak K.M."/>
            <person name="Andrzejewski T.M."/>
            <person name="Davidsen T.M."/>
            <person name="Wayne K.J."/>
            <person name="Tettelin H."/>
            <person name="Glass J.I."/>
            <person name="Rusch D."/>
            <person name="Podicherti R."/>
            <person name="Tsui H.-C.T."/>
            <person name="Winkler M.E."/>
        </authorList>
    </citation>
    <scope>NUCLEOTIDE SEQUENCE</scope>
</reference>
<evidence type="ECO:0000259" key="1">
    <source>
        <dbReference type="PROSITE" id="PS50206"/>
    </source>
</evidence>
<dbReference type="InterPro" id="IPR036873">
    <property type="entry name" value="Rhodanese-like_dom_sf"/>
</dbReference>
<gene>
    <name evidence="2" type="ORF">METZ01_LOCUS459776</name>
</gene>
<dbReference type="PROSITE" id="PS50206">
    <property type="entry name" value="RHODANESE_3"/>
    <property type="match status" value="1"/>
</dbReference>
<dbReference type="Gene3D" id="3.40.250.10">
    <property type="entry name" value="Rhodanese-like domain"/>
    <property type="match status" value="1"/>
</dbReference>